<reference evidence="2 3" key="1">
    <citation type="submission" date="2017-04" db="EMBL/GenBank/DDBJ databases">
        <title>Draft genome sequence of Zooshikella ganghwensis VG4 isolated from Red Sea sediments.</title>
        <authorList>
            <person name="Rehman Z."/>
            <person name="Alam I."/>
            <person name="Kamau A."/>
            <person name="Bajic V."/>
            <person name="Leiknes T."/>
        </authorList>
    </citation>
    <scope>NUCLEOTIDE SEQUENCE [LARGE SCALE GENOMIC DNA]</scope>
    <source>
        <strain evidence="2 3">VG4</strain>
    </source>
</reference>
<evidence type="ECO:0000259" key="1">
    <source>
        <dbReference type="Pfam" id="PF08765"/>
    </source>
</evidence>
<dbReference type="InterPro" id="IPR009057">
    <property type="entry name" value="Homeodomain-like_sf"/>
</dbReference>
<dbReference type="Proteomes" id="UP000257039">
    <property type="component" value="Unassembled WGS sequence"/>
</dbReference>
<keyword evidence="3" id="KW-1185">Reference proteome</keyword>
<organism evidence="2 3">
    <name type="scientific">Zooshikella ganghwensis</name>
    <dbReference type="NCBI Taxonomy" id="202772"/>
    <lineage>
        <taxon>Bacteria</taxon>
        <taxon>Pseudomonadati</taxon>
        <taxon>Pseudomonadota</taxon>
        <taxon>Gammaproteobacteria</taxon>
        <taxon>Oceanospirillales</taxon>
        <taxon>Zooshikellaceae</taxon>
        <taxon>Zooshikella</taxon>
    </lineage>
</organism>
<gene>
    <name evidence="2" type="ORF">B9G39_22205</name>
</gene>
<dbReference type="RefSeq" id="WP_094788818.1">
    <property type="nucleotide sequence ID" value="NZ_NDXW01000001.1"/>
</dbReference>
<evidence type="ECO:0000313" key="2">
    <source>
        <dbReference type="EMBL" id="RDH45948.1"/>
    </source>
</evidence>
<dbReference type="InterPro" id="IPR014875">
    <property type="entry name" value="Mor_transcription_activator"/>
</dbReference>
<protein>
    <submittedName>
        <fullName evidence="2">Transcriptional regulator</fullName>
    </submittedName>
</protein>
<dbReference type="EMBL" id="NDXW01000001">
    <property type="protein sequence ID" value="RDH45948.1"/>
    <property type="molecule type" value="Genomic_DNA"/>
</dbReference>
<evidence type="ECO:0000313" key="3">
    <source>
        <dbReference type="Proteomes" id="UP000257039"/>
    </source>
</evidence>
<name>A0A4P9VQV6_9GAMM</name>
<feature type="domain" description="Mor transcription activator" evidence="1">
    <location>
        <begin position="61"/>
        <end position="120"/>
    </location>
</feature>
<comment type="caution">
    <text evidence="2">The sequence shown here is derived from an EMBL/GenBank/DDBJ whole genome shotgun (WGS) entry which is preliminary data.</text>
</comment>
<dbReference type="AlphaFoldDB" id="A0A4P9VQV6"/>
<dbReference type="SUPFAM" id="SSF46689">
    <property type="entry name" value="Homeodomain-like"/>
    <property type="match status" value="1"/>
</dbReference>
<accession>A0A4P9VQV6</accession>
<proteinExistence type="predicted"/>
<sequence>MQGIDFSLIKVDKLPLTLQELVDCIGIKQTFILTLKYGGRPLYIAKNPDRSVLQTFLDDYAVNALSERFSGTTLEIPKKDHFFRQLRNQAIVSDTEKGASRRELAVKYGLCLRHIGNIRKSCDEMRKH</sequence>
<dbReference type="Pfam" id="PF08765">
    <property type="entry name" value="Mor"/>
    <property type="match status" value="1"/>
</dbReference>